<dbReference type="InterPro" id="IPR036922">
    <property type="entry name" value="Rieske_2Fe-2S_sf"/>
</dbReference>
<dbReference type="InterPro" id="IPR017941">
    <property type="entry name" value="Rieske_2Fe-2S"/>
</dbReference>
<dbReference type="OrthoDB" id="9790995at2"/>
<dbReference type="SUPFAM" id="SSF50022">
    <property type="entry name" value="ISP domain"/>
    <property type="match status" value="1"/>
</dbReference>
<dbReference type="Gene3D" id="2.102.10.10">
    <property type="entry name" value="Rieske [2Fe-2S] iron-sulphur domain"/>
    <property type="match status" value="1"/>
</dbReference>
<evidence type="ECO:0000259" key="6">
    <source>
        <dbReference type="PROSITE" id="PS51296"/>
    </source>
</evidence>
<dbReference type="Gene3D" id="3.90.380.10">
    <property type="entry name" value="Naphthalene 1,2-dioxygenase Alpha Subunit, Chain A, domain 1"/>
    <property type="match status" value="1"/>
</dbReference>
<dbReference type="InterPro" id="IPR044043">
    <property type="entry name" value="VanA_C_cat"/>
</dbReference>
<keyword evidence="2" id="KW-0479">Metal-binding</keyword>
<name>A0A1A9S0S6_9NEIS</name>
<comment type="caution">
    <text evidence="7">The sequence shown here is derived from an EMBL/GenBank/DDBJ whole genome shotgun (WGS) entry which is preliminary data.</text>
</comment>
<dbReference type="GO" id="GO:0046872">
    <property type="term" value="F:metal ion binding"/>
    <property type="evidence" value="ECO:0007669"/>
    <property type="project" value="UniProtKB-KW"/>
</dbReference>
<feature type="domain" description="Rieske" evidence="6">
    <location>
        <begin position="10"/>
        <end position="111"/>
    </location>
</feature>
<evidence type="ECO:0000256" key="5">
    <source>
        <dbReference type="ARBA" id="ARBA00023014"/>
    </source>
</evidence>
<dbReference type="STRING" id="1795827.A7P95_02510"/>
<keyword evidence="5" id="KW-0411">Iron-sulfur</keyword>
<dbReference type="RefSeq" id="WP_067590665.1">
    <property type="nucleotide sequence ID" value="NZ_LXSL01000012.1"/>
</dbReference>
<evidence type="ECO:0000313" key="8">
    <source>
        <dbReference type="Proteomes" id="UP000077885"/>
    </source>
</evidence>
<dbReference type="Pfam" id="PF19112">
    <property type="entry name" value="VanA_C"/>
    <property type="match status" value="1"/>
</dbReference>
<dbReference type="InterPro" id="IPR050584">
    <property type="entry name" value="Cholesterol_7-desaturase"/>
</dbReference>
<evidence type="ECO:0000256" key="3">
    <source>
        <dbReference type="ARBA" id="ARBA00023002"/>
    </source>
</evidence>
<accession>A0A1A9S0S6</accession>
<protein>
    <submittedName>
        <fullName evidence="7">Phenoxybenzoate dioxygenase</fullName>
    </submittedName>
</protein>
<dbReference type="PANTHER" id="PTHR21266:SF59">
    <property type="entry name" value="BLR4922 PROTEIN"/>
    <property type="match status" value="1"/>
</dbReference>
<sequence>MNIAKMKRAWYPLVPSAKLKHKPLARKLLGQPLVLARLGGQAVCFDDCCPHRHVPLSAGKIVSGRLQCGYHGWQFDAAGKVCAVPGGMCACEEASAVPAHPCREHGGWVWVCLAPDVPFAPYADFDAPPSFETVNAAKQMEGDFIHAIENFLDPTHTPYIHRGLLRGAGRQGMTVSQSRHANGFATRYVLHERQNGLINKLFDQGITVNDAAFTFPGLARIDYLSPRGCEYRISAFFIPQDKGQIGLSVRVHFPQTRLPLAVKALLFRPFVECLLLQDAAVIKRQYRHHSRYFANRPYCSTPNDLVIDHLLHLLLENAPEGEDKSGEMVLYGG</sequence>
<keyword evidence="4" id="KW-0408">Iron</keyword>
<evidence type="ECO:0000256" key="4">
    <source>
        <dbReference type="ARBA" id="ARBA00023004"/>
    </source>
</evidence>
<gene>
    <name evidence="7" type="ORF">A7P95_02510</name>
</gene>
<evidence type="ECO:0000256" key="1">
    <source>
        <dbReference type="ARBA" id="ARBA00022714"/>
    </source>
</evidence>
<keyword evidence="8" id="KW-1185">Reference proteome</keyword>
<dbReference type="PANTHER" id="PTHR21266">
    <property type="entry name" value="IRON-SULFUR DOMAIN CONTAINING PROTEIN"/>
    <property type="match status" value="1"/>
</dbReference>
<evidence type="ECO:0000256" key="2">
    <source>
        <dbReference type="ARBA" id="ARBA00022723"/>
    </source>
</evidence>
<keyword evidence="1" id="KW-0001">2Fe-2S</keyword>
<dbReference type="EMBL" id="LXSL01000012">
    <property type="protein sequence ID" value="OAM30889.1"/>
    <property type="molecule type" value="Genomic_DNA"/>
</dbReference>
<dbReference type="SUPFAM" id="SSF55961">
    <property type="entry name" value="Bet v1-like"/>
    <property type="match status" value="1"/>
</dbReference>
<dbReference type="GO" id="GO:0051213">
    <property type="term" value="F:dioxygenase activity"/>
    <property type="evidence" value="ECO:0007669"/>
    <property type="project" value="UniProtKB-KW"/>
</dbReference>
<keyword evidence="3" id="KW-0560">Oxidoreductase</keyword>
<evidence type="ECO:0000313" key="7">
    <source>
        <dbReference type="EMBL" id="OAM30889.1"/>
    </source>
</evidence>
<keyword evidence="7" id="KW-0223">Dioxygenase</keyword>
<dbReference type="Proteomes" id="UP000077885">
    <property type="component" value="Unassembled WGS sequence"/>
</dbReference>
<dbReference type="GO" id="GO:0051537">
    <property type="term" value="F:2 iron, 2 sulfur cluster binding"/>
    <property type="evidence" value="ECO:0007669"/>
    <property type="project" value="UniProtKB-KW"/>
</dbReference>
<reference evidence="8" key="1">
    <citation type="submission" date="2016-05" db="EMBL/GenBank/DDBJ databases">
        <title>Draft genome of Corynebacterium afermentans subsp. afermentans LCDC 88199T.</title>
        <authorList>
            <person name="Bernier A.-M."/>
            <person name="Bernard K."/>
        </authorList>
    </citation>
    <scope>NUCLEOTIDE SEQUENCE [LARGE SCALE GENOMIC DNA]</scope>
    <source>
        <strain evidence="8">NML02-A-017</strain>
    </source>
</reference>
<dbReference type="CDD" id="cd03469">
    <property type="entry name" value="Rieske_RO_Alpha_N"/>
    <property type="match status" value="1"/>
</dbReference>
<dbReference type="AlphaFoldDB" id="A0A1A9S0S6"/>
<dbReference type="Pfam" id="PF00355">
    <property type="entry name" value="Rieske"/>
    <property type="match status" value="1"/>
</dbReference>
<dbReference type="PROSITE" id="PS51296">
    <property type="entry name" value="RIESKE"/>
    <property type="match status" value="1"/>
</dbReference>
<organism evidence="7 8">
    <name type="scientific">Eikenella longinqua</name>
    <dbReference type="NCBI Taxonomy" id="1795827"/>
    <lineage>
        <taxon>Bacteria</taxon>
        <taxon>Pseudomonadati</taxon>
        <taxon>Pseudomonadota</taxon>
        <taxon>Betaproteobacteria</taxon>
        <taxon>Neisseriales</taxon>
        <taxon>Neisseriaceae</taxon>
        <taxon>Eikenella</taxon>
    </lineage>
</organism>
<proteinExistence type="predicted"/>